<dbReference type="InterPro" id="IPR001940">
    <property type="entry name" value="Peptidase_S1C"/>
</dbReference>
<dbReference type="InterPro" id="IPR046449">
    <property type="entry name" value="DEGP_PDZ_sf"/>
</dbReference>
<keyword evidence="2 6" id="KW-0645">Protease</keyword>
<feature type="domain" description="Protease Do-like PDZ" evidence="5">
    <location>
        <begin position="278"/>
        <end position="360"/>
    </location>
</feature>
<dbReference type="EMBL" id="CM017872">
    <property type="protein sequence ID" value="KAG1326993.1"/>
    <property type="molecule type" value="Genomic_DNA"/>
</dbReference>
<name>A0A8K0HV91_COCNU</name>
<evidence type="ECO:0000256" key="1">
    <source>
        <dbReference type="ARBA" id="ARBA00010541"/>
    </source>
</evidence>
<keyword evidence="4" id="KW-0720">Serine protease</keyword>
<dbReference type="PRINTS" id="PR00834">
    <property type="entry name" value="PROTEASES2C"/>
</dbReference>
<dbReference type="PANTHER" id="PTHR45980:SF18">
    <property type="entry name" value="PROTEASE DO-LIKE 9"/>
    <property type="match status" value="1"/>
</dbReference>
<organism evidence="6 7">
    <name type="scientific">Cocos nucifera</name>
    <name type="common">Coconut palm</name>
    <dbReference type="NCBI Taxonomy" id="13894"/>
    <lineage>
        <taxon>Eukaryota</taxon>
        <taxon>Viridiplantae</taxon>
        <taxon>Streptophyta</taxon>
        <taxon>Embryophyta</taxon>
        <taxon>Tracheophyta</taxon>
        <taxon>Spermatophyta</taxon>
        <taxon>Magnoliopsida</taxon>
        <taxon>Liliopsida</taxon>
        <taxon>Arecaceae</taxon>
        <taxon>Arecoideae</taxon>
        <taxon>Cocoseae</taxon>
        <taxon>Attaleinae</taxon>
        <taxon>Cocos</taxon>
    </lineage>
</organism>
<protein>
    <submittedName>
        <fullName evidence="6">Protease Do-like 9</fullName>
    </submittedName>
</protein>
<reference evidence="6" key="2">
    <citation type="submission" date="2019-07" db="EMBL/GenBank/DDBJ databases">
        <authorList>
            <person name="Yang Y."/>
            <person name="Bocs S."/>
            <person name="Baudouin L."/>
        </authorList>
    </citation>
    <scope>NUCLEOTIDE SEQUENCE</scope>
    <source>
        <tissue evidence="6">Spear leaf of Hainan Tall coconut</tissue>
    </source>
</reference>
<dbReference type="AlphaFoldDB" id="A0A8K0HV91"/>
<dbReference type="FunFam" id="2.40.10.10:FF:000012">
    <property type="entry name" value="protease Do-like 9"/>
    <property type="match status" value="1"/>
</dbReference>
<dbReference type="SUPFAM" id="SSF50494">
    <property type="entry name" value="Trypsin-like serine proteases"/>
    <property type="match status" value="1"/>
</dbReference>
<keyword evidence="3" id="KW-0378">Hydrolase</keyword>
<dbReference type="GO" id="GO:0004252">
    <property type="term" value="F:serine-type endopeptidase activity"/>
    <property type="evidence" value="ECO:0007669"/>
    <property type="project" value="InterPro"/>
</dbReference>
<evidence type="ECO:0000313" key="7">
    <source>
        <dbReference type="Proteomes" id="UP000797356"/>
    </source>
</evidence>
<dbReference type="InterPro" id="IPR043504">
    <property type="entry name" value="Peptidase_S1_PA_chymotrypsin"/>
</dbReference>
<dbReference type="Gene3D" id="2.30.42.10">
    <property type="match status" value="1"/>
</dbReference>
<sequence>MLTAYLCSDPALLTVGDDEFWEGVSPVEFGSLPALQDAVTVVGYPIGGDTISVTSGVVSRMEILSYVHGSTELLGLQIDAAINSGNSGGPAFNDKGKCVGIAFQSLKHEDVENIGYVIPTPVILHFIHDYEKSGEYTGFPILGIEWQKMENPDLRKAMGMMPDQKGVRVRRVEPTAPESDFIKPSDIILSFDGVDIANDGTVPFRHGERIGFSYLVSQKYTRENAVVKVLREKKVYEFNIKLATHKRLVPAHIRGKPPSYYIIAGFVFTAISVPYLRSEVLVADINIGYEDIVNTQVLAFNGKPVKNLKSLATMVENCDEEFLQFDLEYRQIVVLQTKTAKAATKDILLTHCIPSAVSDDLKA</sequence>
<keyword evidence="7" id="KW-1185">Reference proteome</keyword>
<dbReference type="Gene3D" id="3.20.190.20">
    <property type="match status" value="2"/>
</dbReference>
<evidence type="ECO:0000313" key="6">
    <source>
        <dbReference type="EMBL" id="KAG1326993.1"/>
    </source>
</evidence>
<comment type="caution">
    <text evidence="6">The sequence shown here is derived from an EMBL/GenBank/DDBJ whole genome shotgun (WGS) entry which is preliminary data.</text>
</comment>
<evidence type="ECO:0000256" key="4">
    <source>
        <dbReference type="ARBA" id="ARBA00022825"/>
    </source>
</evidence>
<dbReference type="Pfam" id="PF13365">
    <property type="entry name" value="Trypsin_2"/>
    <property type="match status" value="1"/>
</dbReference>
<gene>
    <name evidence="6" type="ORF">COCNU_01G009270</name>
</gene>
<dbReference type="Pfam" id="PF17815">
    <property type="entry name" value="PDZ_3"/>
    <property type="match status" value="1"/>
</dbReference>
<dbReference type="InterPro" id="IPR041517">
    <property type="entry name" value="DEGP_PDZ"/>
</dbReference>
<dbReference type="OrthoDB" id="4217619at2759"/>
<evidence type="ECO:0000256" key="2">
    <source>
        <dbReference type="ARBA" id="ARBA00022670"/>
    </source>
</evidence>
<dbReference type="Gene3D" id="2.40.10.10">
    <property type="entry name" value="Trypsin-like serine proteases"/>
    <property type="match status" value="1"/>
</dbReference>
<reference evidence="6" key="1">
    <citation type="journal article" date="2017" name="Gigascience">
        <title>The genome draft of coconut (Cocos nucifera).</title>
        <authorList>
            <person name="Xiao Y."/>
            <person name="Xu P."/>
            <person name="Fan H."/>
            <person name="Baudouin L."/>
            <person name="Xia W."/>
            <person name="Bocs S."/>
            <person name="Xu J."/>
            <person name="Li Q."/>
            <person name="Guo A."/>
            <person name="Zhou L."/>
            <person name="Li J."/>
            <person name="Wu Y."/>
            <person name="Ma Z."/>
            <person name="Armero A."/>
            <person name="Issali A.E."/>
            <person name="Liu N."/>
            <person name="Peng M."/>
            <person name="Yang Y."/>
        </authorList>
    </citation>
    <scope>NUCLEOTIDE SEQUENCE</scope>
    <source>
        <tissue evidence="6">Spear leaf of Hainan Tall coconut</tissue>
    </source>
</reference>
<dbReference type="GO" id="GO:0006508">
    <property type="term" value="P:proteolysis"/>
    <property type="evidence" value="ECO:0007669"/>
    <property type="project" value="UniProtKB-KW"/>
</dbReference>
<evidence type="ECO:0000256" key="3">
    <source>
        <dbReference type="ARBA" id="ARBA00022801"/>
    </source>
</evidence>
<dbReference type="InterPro" id="IPR036034">
    <property type="entry name" value="PDZ_sf"/>
</dbReference>
<dbReference type="Proteomes" id="UP000797356">
    <property type="component" value="Chromosome 1"/>
</dbReference>
<accession>A0A8K0HV91</accession>
<proteinExistence type="inferred from homology"/>
<comment type="similarity">
    <text evidence="1">Belongs to the peptidase S1C family.</text>
</comment>
<evidence type="ECO:0000259" key="5">
    <source>
        <dbReference type="Pfam" id="PF17815"/>
    </source>
</evidence>
<dbReference type="InterPro" id="IPR009003">
    <property type="entry name" value="Peptidase_S1_PA"/>
</dbReference>
<dbReference type="PANTHER" id="PTHR45980">
    <property type="match status" value="1"/>
</dbReference>
<dbReference type="SUPFAM" id="SSF50156">
    <property type="entry name" value="PDZ domain-like"/>
    <property type="match status" value="1"/>
</dbReference>